<proteinExistence type="inferred from homology"/>
<protein>
    <recommendedName>
        <fullName evidence="3">Chromophore lyase CpcT/CpeT</fullName>
        <ecNumber evidence="3">4.-.-.-</ecNumber>
    </recommendedName>
</protein>
<dbReference type="EMBL" id="KF846544">
    <property type="protein sequence ID" value="AHZ33975.1"/>
    <property type="molecule type" value="Genomic_DNA"/>
</dbReference>
<keyword evidence="2 3" id="KW-0456">Lyase</keyword>
<dbReference type="PANTHER" id="PTHR35137">
    <property type="entry name" value="CHROMOPHORE LYASE CRL, CHLOROPLASTIC"/>
    <property type="match status" value="1"/>
</dbReference>
<dbReference type="EC" id="4.-.-.-" evidence="3"/>
<gene>
    <name evidence="4" type="primary">cpeT</name>
    <name evidence="3" type="synonym">cpcT</name>
</gene>
<evidence type="ECO:0000256" key="3">
    <source>
        <dbReference type="HAMAP-Rule" id="MF_01460"/>
    </source>
</evidence>
<dbReference type="AlphaFoldDB" id="A0A024CGM5"/>
<sequence length="208" mass="23933">MDSILKFAQTIAGIYDNFEQSQGNPKDFARINIIFRPLPWTIFNGPGFYSEQHYDYAPWSPYRQGVHRLIAHNEQSDTFIMENFGYGDQMRLAGAGRNPELLDSLKKEKLKARCGCGMHFKTKADRKYIGSVEPGNKCMIPRDGQLTYLVSEVEVTQDSWISRDRGYDPDTNKQIWGSEHGQLVFKKIEDIGEMIASDWMDKKLNHEG</sequence>
<dbReference type="HAMAP" id="MF_01460">
    <property type="entry name" value="Chrphore_lyase_CpxT"/>
    <property type="match status" value="1"/>
</dbReference>
<dbReference type="InterPro" id="IPR038672">
    <property type="entry name" value="CpcT/CpeT_sf"/>
</dbReference>
<reference evidence="4" key="1">
    <citation type="journal article" date="2014" name="FEMS Microbiol. Ecol.">
        <title>Development of a targeted metagenomic approach to study a genomic region involved in light harvesting in marine Synechococcus.</title>
        <authorList>
            <person name="Humily F."/>
            <person name="Farrant G.K."/>
            <person name="Marie D."/>
            <person name="Perennou M."/>
            <person name="Mazard S."/>
            <person name="Labadie K."/>
            <person name="Aury J.-M."/>
            <person name="Wincker P."/>
            <person name="Nicolas Segui A."/>
            <person name="Scanlan D.J."/>
            <person name="Garczarek L."/>
        </authorList>
    </citation>
    <scope>NUCLEOTIDE SEQUENCE</scope>
</reference>
<dbReference type="Gene3D" id="2.40.128.590">
    <property type="entry name" value="CpcT/CpeT domain"/>
    <property type="match status" value="1"/>
</dbReference>
<name>A0A024CGM5_9SYNE</name>
<dbReference type="Pfam" id="PF06206">
    <property type="entry name" value="CpeT"/>
    <property type="match status" value="1"/>
</dbReference>
<dbReference type="PANTHER" id="PTHR35137:SF1">
    <property type="entry name" value="CHROMOPHORE LYASE CRL, CHLOROPLASTIC"/>
    <property type="match status" value="1"/>
</dbReference>
<evidence type="ECO:0000256" key="1">
    <source>
        <dbReference type="ARBA" id="ARBA00008206"/>
    </source>
</evidence>
<comment type="function">
    <text evidence="3">Covalently attaches a chromophore to Cys residue(s) of phycobiliproteins.</text>
</comment>
<evidence type="ECO:0000256" key="2">
    <source>
        <dbReference type="ARBA" id="ARBA00023239"/>
    </source>
</evidence>
<organism evidence="4">
    <name type="scientific">uncultured Synechococcus sp</name>
    <dbReference type="NCBI Taxonomy" id="154535"/>
    <lineage>
        <taxon>Bacteria</taxon>
        <taxon>Bacillati</taxon>
        <taxon>Cyanobacteriota</taxon>
        <taxon>Cyanophyceae</taxon>
        <taxon>Synechococcales</taxon>
        <taxon>Synechococcaceae</taxon>
        <taxon>Synechococcus</taxon>
        <taxon>environmental samples</taxon>
    </lineage>
</organism>
<dbReference type="GO" id="GO:0017006">
    <property type="term" value="P:protein-tetrapyrrole linkage"/>
    <property type="evidence" value="ECO:0007669"/>
    <property type="project" value="UniProtKB-UniRule"/>
</dbReference>
<dbReference type="InterPro" id="IPR010404">
    <property type="entry name" value="CpcT/CpeT"/>
</dbReference>
<evidence type="ECO:0000313" key="4">
    <source>
        <dbReference type="EMBL" id="AHZ33975.1"/>
    </source>
</evidence>
<dbReference type="CDD" id="cd16338">
    <property type="entry name" value="CpcT"/>
    <property type="match status" value="1"/>
</dbReference>
<dbReference type="GO" id="GO:0016829">
    <property type="term" value="F:lyase activity"/>
    <property type="evidence" value="ECO:0007669"/>
    <property type="project" value="UniProtKB-KW"/>
</dbReference>
<accession>A0A024CGM5</accession>
<comment type="similarity">
    <text evidence="1 3">Belongs to the CpcT/CpeT biliprotein lyase family.</text>
</comment>